<dbReference type="STRING" id="888061.AXF15_05915"/>
<dbReference type="RefSeq" id="WP_066604622.1">
    <property type="nucleotide sequence ID" value="NZ_CP014230.1"/>
</dbReference>
<protein>
    <recommendedName>
        <fullName evidence="3">GAK system CofD-like protein</fullName>
    </recommendedName>
</protein>
<dbReference type="Gene3D" id="3.40.50.10680">
    <property type="entry name" value="CofD-like domains"/>
    <property type="match status" value="1"/>
</dbReference>
<dbReference type="InterPro" id="IPR038136">
    <property type="entry name" value="CofD-like_dom_sf"/>
</dbReference>
<dbReference type="EMBL" id="CP014230">
    <property type="protein sequence ID" value="AMD92684.1"/>
    <property type="molecule type" value="Genomic_DNA"/>
</dbReference>
<evidence type="ECO:0008006" key="3">
    <source>
        <dbReference type="Google" id="ProtNLM"/>
    </source>
</evidence>
<dbReference type="OrthoDB" id="5413830at2"/>
<dbReference type="KEGG" id="doa:AXF15_05915"/>
<gene>
    <name evidence="1" type="ORF">AXF15_05915</name>
</gene>
<evidence type="ECO:0000313" key="1">
    <source>
        <dbReference type="EMBL" id="AMD92684.1"/>
    </source>
</evidence>
<evidence type="ECO:0000313" key="2">
    <source>
        <dbReference type="Proteomes" id="UP000063964"/>
    </source>
</evidence>
<proteinExistence type="predicted"/>
<reference evidence="2" key="1">
    <citation type="submission" date="2016-02" db="EMBL/GenBank/DDBJ databases">
        <authorList>
            <person name="Holder M.E."/>
            <person name="Ajami N.J."/>
            <person name="Petrosino J.F."/>
        </authorList>
    </citation>
    <scope>NUCLEOTIDE SEQUENCE [LARGE SCALE GENOMIC DNA]</scope>
    <source>
        <strain evidence="2">DSM 12838</strain>
    </source>
</reference>
<name>A0A0X8JPQ3_9BACT</name>
<dbReference type="NCBIfam" id="TIGR04357">
    <property type="entry name" value="CofD_rel_GAK"/>
    <property type="match status" value="1"/>
</dbReference>
<accession>A0A0X8JPQ3</accession>
<dbReference type="PANTHER" id="PTHR31240">
    <property type="entry name" value="MATERNAL EFFECT EMBRYO ARREST 18"/>
    <property type="match status" value="1"/>
</dbReference>
<dbReference type="PANTHER" id="PTHR31240:SF0">
    <property type="entry name" value="MATERNAL EFFECT EMBRYO ARREST 18"/>
    <property type="match status" value="1"/>
</dbReference>
<keyword evidence="2" id="KW-1185">Reference proteome</keyword>
<dbReference type="InterPro" id="IPR027591">
    <property type="entry name" value="CofD-rel_GAK"/>
</dbReference>
<dbReference type="CDD" id="cd07187">
    <property type="entry name" value="YvcK_like"/>
    <property type="match status" value="1"/>
</dbReference>
<organism evidence="1 2">
    <name type="scientific">Desulfomicrobium orale DSM 12838</name>
    <dbReference type="NCBI Taxonomy" id="888061"/>
    <lineage>
        <taxon>Bacteria</taxon>
        <taxon>Pseudomonadati</taxon>
        <taxon>Thermodesulfobacteriota</taxon>
        <taxon>Desulfovibrionia</taxon>
        <taxon>Desulfovibrionales</taxon>
        <taxon>Desulfomicrobiaceae</taxon>
        <taxon>Desulfomicrobium</taxon>
    </lineage>
</organism>
<dbReference type="GO" id="GO:0043743">
    <property type="term" value="F:LPPG:FO 2-phospho-L-lactate transferase activity"/>
    <property type="evidence" value="ECO:0007669"/>
    <property type="project" value="InterPro"/>
</dbReference>
<dbReference type="AlphaFoldDB" id="A0A0X8JPQ3"/>
<dbReference type="InterPro" id="IPR002882">
    <property type="entry name" value="CofD"/>
</dbReference>
<dbReference type="SUPFAM" id="SSF142338">
    <property type="entry name" value="CofD-like"/>
    <property type="match status" value="1"/>
</dbReference>
<dbReference type="Pfam" id="PF01933">
    <property type="entry name" value="CofD"/>
    <property type="match status" value="1"/>
</dbReference>
<sequence length="402" mass="42985">MARSTAIPRRPISKRDVQAAPGPRILFFSGGTALRETSRVLAGHTPHSIHLVTPFDSGGSSAVLRRYFRMPAVGDMRSRLMALADRSRPEISAICGMLSHRLPKEGDPEILRTELAALARGDHALLAAVTGPANTRLRHLLGVFREAGPDFDPRGASLGNLVLTAAYLENGRRMDPATALYAGLVAARGDVRLMLDDDLHLLGVLENGQRILGQHLLTGKEVPPLTSPLRELHLVRPDEPARPVRPPAREDILGRIRSAHLICYPMGSFYSSLVANLLPSGVGRAISRTAAPKVFVPNTLPDPESIGLSLKKQTEILLRHLRADAPQAIAPSDVLDCVLLDPNTAYPGCTSPERELAGLGVRVVVTPLTGAAGAVDPHLLCRALLELAHSPAERTAPGSVPA</sequence>
<dbReference type="Proteomes" id="UP000063964">
    <property type="component" value="Chromosome"/>
</dbReference>